<accession>A0A918FT62</accession>
<reference evidence="1" key="1">
    <citation type="journal article" date="2014" name="Int. J. Syst. Evol. Microbiol.">
        <title>Complete genome sequence of Corynebacterium casei LMG S-19264T (=DSM 44701T), isolated from a smear-ripened cheese.</title>
        <authorList>
            <consortium name="US DOE Joint Genome Institute (JGI-PGF)"/>
            <person name="Walter F."/>
            <person name="Albersmeier A."/>
            <person name="Kalinowski J."/>
            <person name="Ruckert C."/>
        </authorList>
    </citation>
    <scope>NUCLEOTIDE SEQUENCE</scope>
    <source>
        <strain evidence="1">JCM 4386</strain>
    </source>
</reference>
<comment type="caution">
    <text evidence="1">The sequence shown here is derived from an EMBL/GenBank/DDBJ whole genome shotgun (WGS) entry which is preliminary data.</text>
</comment>
<dbReference type="Proteomes" id="UP000606194">
    <property type="component" value="Unassembled WGS sequence"/>
</dbReference>
<dbReference type="AlphaFoldDB" id="A0A918FT62"/>
<evidence type="ECO:0000313" key="1">
    <source>
        <dbReference type="EMBL" id="GGR80758.1"/>
    </source>
</evidence>
<organism evidence="1 2">
    <name type="scientific">Streptomyces humidus</name>
    <dbReference type="NCBI Taxonomy" id="52259"/>
    <lineage>
        <taxon>Bacteria</taxon>
        <taxon>Bacillati</taxon>
        <taxon>Actinomycetota</taxon>
        <taxon>Actinomycetes</taxon>
        <taxon>Kitasatosporales</taxon>
        <taxon>Streptomycetaceae</taxon>
        <taxon>Streptomyces</taxon>
    </lineage>
</organism>
<keyword evidence="2" id="KW-1185">Reference proteome</keyword>
<gene>
    <name evidence="1" type="ORF">GCM10010269_19880</name>
</gene>
<reference evidence="1" key="2">
    <citation type="submission" date="2020-09" db="EMBL/GenBank/DDBJ databases">
        <authorList>
            <person name="Sun Q."/>
            <person name="Ohkuma M."/>
        </authorList>
    </citation>
    <scope>NUCLEOTIDE SEQUENCE</scope>
    <source>
        <strain evidence="1">JCM 4386</strain>
    </source>
</reference>
<proteinExistence type="predicted"/>
<evidence type="ECO:0000313" key="2">
    <source>
        <dbReference type="Proteomes" id="UP000606194"/>
    </source>
</evidence>
<sequence>MRWSLPQGLERVLAPVQLEWARIGHAGGRSRVRVALKAELRRLAGIVGSEQAPVVLAERLERRLAAQHGERVREPVGWLLSRGLPQRAECYATACDDQVRMDTGLVCPSCELLIGDRRALRHQVVQAMAAELPRLAPAEARAEVERRLSREVALRAARDAVRRERAVVERARREVVWAQQREELDVAKAELAARACEECGVPEAAGLCPVCSYNRTARAALEEAAQVAAAVMGPVMDLGVVAGRLAAHRVRLEGEVDRVTGRLRREGMPEAAVAWEARNLAEELLRQERARAVDALLESAEAQAEAERVFGIERARRSGELQARAVSEQARRRCAELLLAQRLSQVRAVDRPSASEEVVGWRQRMVELAARPLDEEIRVPQPAAGGCREAVSAA</sequence>
<dbReference type="EMBL" id="BMTL01000007">
    <property type="protein sequence ID" value="GGR80758.1"/>
    <property type="molecule type" value="Genomic_DNA"/>
</dbReference>
<name>A0A918FT62_9ACTN</name>
<protein>
    <submittedName>
        <fullName evidence="1">Uncharacterized protein</fullName>
    </submittedName>
</protein>